<protein>
    <recommendedName>
        <fullName evidence="6">Galactose mutarotase</fullName>
        <ecNumber evidence="5">5.1.3.15</ecNumber>
    </recommendedName>
    <alternativeName>
        <fullName evidence="8">Aldose 1-epimerase</fullName>
    </alternativeName>
</protein>
<gene>
    <name evidence="10" type="ORF">AWC38_SpisGene95</name>
</gene>
<comment type="similarity">
    <text evidence="4">Belongs to the glucose-6-phosphate 1-epimerase family.</text>
</comment>
<dbReference type="EC" id="5.1.3.15" evidence="5"/>
<dbReference type="PROSITE" id="PS51420">
    <property type="entry name" value="RHO"/>
    <property type="match status" value="1"/>
</dbReference>
<dbReference type="CDD" id="cd09020">
    <property type="entry name" value="D-hex-6-P-epi_like"/>
    <property type="match status" value="1"/>
</dbReference>
<dbReference type="PROSITE" id="PS51421">
    <property type="entry name" value="RAS"/>
    <property type="match status" value="1"/>
</dbReference>
<comment type="pathway">
    <text evidence="3">Carbohydrate metabolism; galactose metabolism.</text>
</comment>
<dbReference type="Gene3D" id="3.40.50.300">
    <property type="entry name" value="P-loop containing nucleotide triphosphate hydrolases"/>
    <property type="match status" value="1"/>
</dbReference>
<dbReference type="OrthoDB" id="1659429at2759"/>
<dbReference type="InterPro" id="IPR014718">
    <property type="entry name" value="GH-type_carb-bd"/>
</dbReference>
<dbReference type="InterPro" id="IPR025532">
    <property type="entry name" value="G6P_1-epimerase"/>
</dbReference>
<dbReference type="PANTHER" id="PTHR11122:SF13">
    <property type="entry name" value="GLUCOSE-6-PHOSPHATE 1-EPIMERASE"/>
    <property type="match status" value="1"/>
</dbReference>
<evidence type="ECO:0000256" key="7">
    <source>
        <dbReference type="ARBA" id="ARBA00023235"/>
    </source>
</evidence>
<dbReference type="STRING" id="50429.A0A2B4T355"/>
<evidence type="ECO:0000256" key="3">
    <source>
        <dbReference type="ARBA" id="ARBA00004947"/>
    </source>
</evidence>
<dbReference type="SMART" id="SM00173">
    <property type="entry name" value="RAS"/>
    <property type="match status" value="1"/>
</dbReference>
<evidence type="ECO:0000256" key="1">
    <source>
        <dbReference type="ARBA" id="ARBA00001096"/>
    </source>
</evidence>
<comment type="catalytic activity">
    <reaction evidence="2">
        <text>alpha-D-galactose = beta-D-galactose</text>
        <dbReference type="Rhea" id="RHEA:28675"/>
        <dbReference type="ChEBI" id="CHEBI:27667"/>
        <dbReference type="ChEBI" id="CHEBI:28061"/>
        <dbReference type="EC" id="5.1.3.3"/>
    </reaction>
    <physiologicalReaction direction="right-to-left" evidence="2">
        <dbReference type="Rhea" id="RHEA:28677"/>
    </physiologicalReaction>
</comment>
<dbReference type="PROSITE" id="PS51419">
    <property type="entry name" value="RAB"/>
    <property type="match status" value="1"/>
</dbReference>
<proteinExistence type="inferred from homology"/>
<sequence length="444" mass="50270">MNPDYDNLFKILVIGDSGVGKSCLLMRFIDDKFTESFISTIGVDFKIRTMNVGEKIVRLQIWDTAGQERFRSISASYYRNAHGIILVYDVNWMESFLHIDQWLREIERNAGARVSRLLVGNKCDLEGKRQVDYAVAKKFAKDIGVSFVETSAKNDTNVDDVFYTMVEELNEKLANGLLITATPPGKNLGATVTSWKCKGQEMLFVSEKAVFDKKKAIRGGIPVVFPNFGPWSHGPQHGFARTSQWEISQHPKEENGETSTVFSLEDSESTRKVWNYRFRVLYEVTVGKQHLKTTITVENKDEKAFEFTTLLHTYLRVPDVTQTAVSGLKGLNYVDKVLGGKTFTESNDPVKINGFTDRVYQNSPSEHKIMNVGSKNCHITLWKENFPDTVVWNPWAQKAIAMSDFGDNEYPSMLCVEAGYVSKPFVLEPGKKFEAQQTFSCSCT</sequence>
<dbReference type="InterPro" id="IPR001806">
    <property type="entry name" value="Small_GTPase"/>
</dbReference>
<dbReference type="SMART" id="SM00175">
    <property type="entry name" value="RAB"/>
    <property type="match status" value="1"/>
</dbReference>
<dbReference type="GO" id="GO:0047938">
    <property type="term" value="F:glucose-6-phosphate 1-epimerase activity"/>
    <property type="evidence" value="ECO:0007669"/>
    <property type="project" value="UniProtKB-EC"/>
</dbReference>
<dbReference type="AlphaFoldDB" id="A0A2B4T355"/>
<evidence type="ECO:0000313" key="10">
    <source>
        <dbReference type="EMBL" id="PFX35035.1"/>
    </source>
</evidence>
<dbReference type="GO" id="GO:0006012">
    <property type="term" value="P:galactose metabolic process"/>
    <property type="evidence" value="ECO:0007669"/>
    <property type="project" value="UniProtKB-UniPathway"/>
</dbReference>
<dbReference type="PANTHER" id="PTHR11122">
    <property type="entry name" value="APOSPORY-ASSOCIATED PROTEIN C-RELATED"/>
    <property type="match status" value="1"/>
</dbReference>
<evidence type="ECO:0000256" key="5">
    <source>
        <dbReference type="ARBA" id="ARBA00012083"/>
    </source>
</evidence>
<evidence type="ECO:0000256" key="4">
    <source>
        <dbReference type="ARBA" id="ARBA00005866"/>
    </source>
</evidence>
<dbReference type="GO" id="GO:0003924">
    <property type="term" value="F:GTPase activity"/>
    <property type="evidence" value="ECO:0007669"/>
    <property type="project" value="InterPro"/>
</dbReference>
<dbReference type="Pfam" id="PF01263">
    <property type="entry name" value="Aldose_epim"/>
    <property type="match status" value="1"/>
</dbReference>
<keyword evidence="7" id="KW-0413">Isomerase</keyword>
<keyword evidence="11" id="KW-1185">Reference proteome</keyword>
<evidence type="ECO:0000256" key="6">
    <source>
        <dbReference type="ARBA" id="ARBA00021023"/>
    </source>
</evidence>
<accession>A0A2B4T355</accession>
<dbReference type="SUPFAM" id="SSF74650">
    <property type="entry name" value="Galactose mutarotase-like"/>
    <property type="match status" value="1"/>
</dbReference>
<dbReference type="Proteomes" id="UP000225706">
    <property type="component" value="Unassembled WGS sequence"/>
</dbReference>
<dbReference type="InterPro" id="IPR027417">
    <property type="entry name" value="P-loop_NTPase"/>
</dbReference>
<dbReference type="InterPro" id="IPR011013">
    <property type="entry name" value="Gal_mutarotase_sf_dom"/>
</dbReference>
<reference evidence="11" key="1">
    <citation type="journal article" date="2017" name="bioRxiv">
        <title>Comparative analysis of the genomes of Stylophora pistillata and Acropora digitifera provides evidence for extensive differences between species of corals.</title>
        <authorList>
            <person name="Voolstra C.R."/>
            <person name="Li Y."/>
            <person name="Liew Y.J."/>
            <person name="Baumgarten S."/>
            <person name="Zoccola D."/>
            <person name="Flot J.-F."/>
            <person name="Tambutte S."/>
            <person name="Allemand D."/>
            <person name="Aranda M."/>
        </authorList>
    </citation>
    <scope>NUCLEOTIDE SEQUENCE [LARGE SCALE GENOMIC DNA]</scope>
</reference>
<dbReference type="InterPro" id="IPR005225">
    <property type="entry name" value="Small_GTP-bd"/>
</dbReference>
<dbReference type="SMART" id="SM00174">
    <property type="entry name" value="RHO"/>
    <property type="match status" value="1"/>
</dbReference>
<dbReference type="Gene3D" id="2.70.98.10">
    <property type="match status" value="1"/>
</dbReference>
<dbReference type="GO" id="GO:0005737">
    <property type="term" value="C:cytoplasm"/>
    <property type="evidence" value="ECO:0007669"/>
    <property type="project" value="TreeGrafter"/>
</dbReference>
<dbReference type="PRINTS" id="PR00449">
    <property type="entry name" value="RASTRNSFRMNG"/>
</dbReference>
<evidence type="ECO:0000256" key="8">
    <source>
        <dbReference type="ARBA" id="ARBA00032729"/>
    </source>
</evidence>
<dbReference type="GO" id="GO:0004034">
    <property type="term" value="F:aldose 1-epimerase activity"/>
    <property type="evidence" value="ECO:0007669"/>
    <property type="project" value="UniProtKB-EC"/>
</dbReference>
<dbReference type="EMBL" id="LSMT01000001">
    <property type="protein sequence ID" value="PFX35035.1"/>
    <property type="molecule type" value="Genomic_DNA"/>
</dbReference>
<comment type="catalytic activity">
    <reaction evidence="1">
        <text>alpha-D-glucose 6-phosphate = beta-D-glucose 6-phosphate</text>
        <dbReference type="Rhea" id="RHEA:16249"/>
        <dbReference type="ChEBI" id="CHEBI:58225"/>
        <dbReference type="ChEBI" id="CHEBI:58247"/>
        <dbReference type="EC" id="5.1.3.15"/>
    </reaction>
</comment>
<dbReference type="NCBIfam" id="TIGR00231">
    <property type="entry name" value="small_GTP"/>
    <property type="match status" value="1"/>
</dbReference>
<comment type="function">
    <text evidence="9">Mutarotase that catalyzes the interconversion of beta-D-galactose and alpha-D-galactose during galactose metabolism. Beta-D-galactose is metabolized in the liver into glucose 1-phosphate, the primary metabolic fuel, by the action of four enzymes that constitute the Leloir pathway: GALM, GALK1 (galactokinase), GALT (galactose-1-phosphate uridylyltransferase) and GALE (UDP-galactose-4'-epimerase). Involved in the maintenance of the equilibrium between the beta- and alpha-anomers of galactose, therefore ensuring a sufficient supply of the alpha-anomer for GALK1. Also active on D-glucose although shows a preference for galactose over glucose.</text>
</comment>
<dbReference type="SMART" id="SM00176">
    <property type="entry name" value="RAN"/>
    <property type="match status" value="1"/>
</dbReference>
<dbReference type="SUPFAM" id="SSF52540">
    <property type="entry name" value="P-loop containing nucleoside triphosphate hydrolases"/>
    <property type="match status" value="1"/>
</dbReference>
<organism evidence="10 11">
    <name type="scientific">Stylophora pistillata</name>
    <name type="common">Smooth cauliflower coral</name>
    <dbReference type="NCBI Taxonomy" id="50429"/>
    <lineage>
        <taxon>Eukaryota</taxon>
        <taxon>Metazoa</taxon>
        <taxon>Cnidaria</taxon>
        <taxon>Anthozoa</taxon>
        <taxon>Hexacorallia</taxon>
        <taxon>Scleractinia</taxon>
        <taxon>Astrocoeniina</taxon>
        <taxon>Pocilloporidae</taxon>
        <taxon>Stylophora</taxon>
    </lineage>
</organism>
<dbReference type="FunFam" id="3.40.50.300:FF:001447">
    <property type="entry name" value="Ras-related protein Rab-1B"/>
    <property type="match status" value="1"/>
</dbReference>
<dbReference type="InterPro" id="IPR008183">
    <property type="entry name" value="Aldose_1/G6P_1-epimerase"/>
</dbReference>
<dbReference type="GO" id="GO:0030246">
    <property type="term" value="F:carbohydrate binding"/>
    <property type="evidence" value="ECO:0007669"/>
    <property type="project" value="InterPro"/>
</dbReference>
<dbReference type="Pfam" id="PF00071">
    <property type="entry name" value="Ras"/>
    <property type="match status" value="1"/>
</dbReference>
<evidence type="ECO:0000256" key="9">
    <source>
        <dbReference type="ARBA" id="ARBA00045743"/>
    </source>
</evidence>
<evidence type="ECO:0000256" key="2">
    <source>
        <dbReference type="ARBA" id="ARBA00001712"/>
    </source>
</evidence>
<comment type="caution">
    <text evidence="10">The sequence shown here is derived from an EMBL/GenBank/DDBJ whole genome shotgun (WGS) entry which is preliminary data.</text>
</comment>
<dbReference type="UniPathway" id="UPA00214"/>
<dbReference type="GO" id="GO:0005525">
    <property type="term" value="F:GTP binding"/>
    <property type="evidence" value="ECO:0007669"/>
    <property type="project" value="InterPro"/>
</dbReference>
<name>A0A2B4T355_STYPI</name>
<evidence type="ECO:0000313" key="11">
    <source>
        <dbReference type="Proteomes" id="UP000225706"/>
    </source>
</evidence>